<evidence type="ECO:0000313" key="3">
    <source>
        <dbReference type="Proteomes" id="UP000483820"/>
    </source>
</evidence>
<dbReference type="Pfam" id="PF05912">
    <property type="entry name" value="DUF870"/>
    <property type="match status" value="1"/>
</dbReference>
<feature type="signal peptide" evidence="1">
    <location>
        <begin position="1"/>
        <end position="18"/>
    </location>
</feature>
<evidence type="ECO:0000313" key="2">
    <source>
        <dbReference type="EMBL" id="KAF1759342.1"/>
    </source>
</evidence>
<gene>
    <name evidence="2" type="ORF">GCK72_015807</name>
</gene>
<keyword evidence="1" id="KW-0732">Signal</keyword>
<dbReference type="EMBL" id="WUAV01000004">
    <property type="protein sequence ID" value="KAF1759342.1"/>
    <property type="molecule type" value="Genomic_DNA"/>
</dbReference>
<protein>
    <submittedName>
        <fullName evidence="2">Uncharacterized protein</fullName>
    </submittedName>
</protein>
<dbReference type="Proteomes" id="UP000483820">
    <property type="component" value="Chromosome IV"/>
</dbReference>
<feature type="chain" id="PRO_5025692136" evidence="1">
    <location>
        <begin position="19"/>
        <end position="136"/>
    </location>
</feature>
<proteinExistence type="predicted"/>
<dbReference type="KEGG" id="crq:GCK72_015807"/>
<sequence>MIYRILLLLLTTTAFTTGDPVHISMSIRCSPTNSVYCGVLYVYEVDYGASHDVIKKEEFCVDPALYKKDFSWDYSGGDASPQYEITYQLSHNCTSKGVYRCINPEPVDVWVFGEQKVHFDLNAYENGTLSACLPMY</sequence>
<organism evidence="2 3">
    <name type="scientific">Caenorhabditis remanei</name>
    <name type="common">Caenorhabditis vulgaris</name>
    <dbReference type="NCBI Taxonomy" id="31234"/>
    <lineage>
        <taxon>Eukaryota</taxon>
        <taxon>Metazoa</taxon>
        <taxon>Ecdysozoa</taxon>
        <taxon>Nematoda</taxon>
        <taxon>Chromadorea</taxon>
        <taxon>Rhabditida</taxon>
        <taxon>Rhabditina</taxon>
        <taxon>Rhabditomorpha</taxon>
        <taxon>Rhabditoidea</taxon>
        <taxon>Rhabditidae</taxon>
        <taxon>Peloderinae</taxon>
        <taxon>Caenorhabditis</taxon>
    </lineage>
</organism>
<evidence type="ECO:0000256" key="1">
    <source>
        <dbReference type="SAM" id="SignalP"/>
    </source>
</evidence>
<dbReference type="CTD" id="9808502"/>
<name>A0A6A5GYF8_CAERE</name>
<dbReference type="GeneID" id="9808502"/>
<reference evidence="2 3" key="1">
    <citation type="submission" date="2019-12" db="EMBL/GenBank/DDBJ databases">
        <title>Chromosome-level assembly of the Caenorhabditis remanei genome.</title>
        <authorList>
            <person name="Teterina A.A."/>
            <person name="Willis J.H."/>
            <person name="Phillips P.C."/>
        </authorList>
    </citation>
    <scope>NUCLEOTIDE SEQUENCE [LARGE SCALE GENOMIC DNA]</scope>
    <source>
        <strain evidence="2 3">PX506</strain>
        <tissue evidence="2">Whole organism</tissue>
    </source>
</reference>
<comment type="caution">
    <text evidence="2">The sequence shown here is derived from an EMBL/GenBank/DDBJ whole genome shotgun (WGS) entry which is preliminary data.</text>
</comment>
<accession>A0A6A5GYF8</accession>
<dbReference type="InterPro" id="IPR008588">
    <property type="entry name" value="DUF870_CAE_spp"/>
</dbReference>
<dbReference type="AlphaFoldDB" id="A0A6A5GYF8"/>
<dbReference type="RefSeq" id="XP_003096323.2">
    <property type="nucleotide sequence ID" value="XM_003096275.2"/>
</dbReference>